<evidence type="ECO:0000313" key="2">
    <source>
        <dbReference type="Proteomes" id="UP000310200"/>
    </source>
</evidence>
<accession>A0A4S2L7C0</accession>
<dbReference type="EMBL" id="QBLH01000331">
    <property type="protein sequence ID" value="TGZ56499.1"/>
    <property type="molecule type" value="Genomic_DNA"/>
</dbReference>
<protein>
    <submittedName>
        <fullName evidence="1">Uncharacterized protein</fullName>
    </submittedName>
</protein>
<proteinExistence type="predicted"/>
<keyword evidence="2" id="KW-1185">Reference proteome</keyword>
<dbReference type="Proteomes" id="UP000310200">
    <property type="component" value="Unassembled WGS sequence"/>
</dbReference>
<reference evidence="1 2" key="1">
    <citation type="journal article" date="2019" name="Philos. Trans. R. Soc. Lond., B, Biol. Sci.">
        <title>Ant behaviour and brain gene expression of defending hosts depend on the ecological success of the intruding social parasite.</title>
        <authorList>
            <person name="Kaur R."/>
            <person name="Stoldt M."/>
            <person name="Jongepier E."/>
            <person name="Feldmeyer B."/>
            <person name="Menzel F."/>
            <person name="Bornberg-Bauer E."/>
            <person name="Foitzik S."/>
        </authorList>
    </citation>
    <scope>NUCLEOTIDE SEQUENCE [LARGE SCALE GENOMIC DNA]</scope>
    <source>
        <tissue evidence="1">Whole body</tissue>
    </source>
</reference>
<dbReference type="AlphaFoldDB" id="A0A4S2L7C0"/>
<evidence type="ECO:0000313" key="1">
    <source>
        <dbReference type="EMBL" id="TGZ56499.1"/>
    </source>
</evidence>
<gene>
    <name evidence="1" type="ORF">DBV15_07145</name>
</gene>
<organism evidence="1 2">
    <name type="scientific">Temnothorax longispinosus</name>
    <dbReference type="NCBI Taxonomy" id="300112"/>
    <lineage>
        <taxon>Eukaryota</taxon>
        <taxon>Metazoa</taxon>
        <taxon>Ecdysozoa</taxon>
        <taxon>Arthropoda</taxon>
        <taxon>Hexapoda</taxon>
        <taxon>Insecta</taxon>
        <taxon>Pterygota</taxon>
        <taxon>Neoptera</taxon>
        <taxon>Endopterygota</taxon>
        <taxon>Hymenoptera</taxon>
        <taxon>Apocrita</taxon>
        <taxon>Aculeata</taxon>
        <taxon>Formicoidea</taxon>
        <taxon>Formicidae</taxon>
        <taxon>Myrmicinae</taxon>
        <taxon>Temnothorax</taxon>
    </lineage>
</organism>
<name>A0A4S2L7C0_9HYME</name>
<comment type="caution">
    <text evidence="1">The sequence shown here is derived from an EMBL/GenBank/DDBJ whole genome shotgun (WGS) entry which is preliminary data.</text>
</comment>
<sequence>MFPFTTWYGNLLVKMDLPDSHLQSAIRGDERKYTFRSTLSKCPSYLQPYLSTCPIPREHIQINSEYQYGNILSSVYNSDFKTLNWVKRHLPSAFEVSSRLVNQCLTSLIPGLHLPKIRSDEYISVD</sequence>